<dbReference type="GO" id="GO:0016020">
    <property type="term" value="C:membrane"/>
    <property type="evidence" value="ECO:0007669"/>
    <property type="project" value="UniProtKB-SubCell"/>
</dbReference>
<evidence type="ECO:0000256" key="1">
    <source>
        <dbReference type="ARBA" id="ARBA00004141"/>
    </source>
</evidence>
<dbReference type="AlphaFoldDB" id="A0A6J6K7Q8"/>
<dbReference type="SUPFAM" id="SSF81324">
    <property type="entry name" value="Voltage-gated potassium channels"/>
    <property type="match status" value="1"/>
</dbReference>
<comment type="subcellular location">
    <subcellularLocation>
        <location evidence="1">Membrane</location>
        <topology evidence="1">Multi-pass membrane protein</topology>
    </subcellularLocation>
</comment>
<evidence type="ECO:0000313" key="7">
    <source>
        <dbReference type="EMBL" id="CAB4655631.1"/>
    </source>
</evidence>
<dbReference type="EMBL" id="CAEZWH010000130">
    <property type="protein sequence ID" value="CAB4655631.1"/>
    <property type="molecule type" value="Genomic_DNA"/>
</dbReference>
<reference evidence="6" key="1">
    <citation type="submission" date="2020-05" db="EMBL/GenBank/DDBJ databases">
        <authorList>
            <person name="Chiriac C."/>
            <person name="Salcher M."/>
            <person name="Ghai R."/>
            <person name="Kavagutti S V."/>
        </authorList>
    </citation>
    <scope>NUCLEOTIDE SEQUENCE</scope>
</reference>
<protein>
    <submittedName>
        <fullName evidence="6">Unannotated protein</fullName>
    </submittedName>
</protein>
<proteinExistence type="predicted"/>
<name>A0A6J6K7Q8_9ZZZZ</name>
<feature type="transmembrane region" description="Helical" evidence="5">
    <location>
        <begin position="141"/>
        <end position="163"/>
    </location>
</feature>
<dbReference type="EMBL" id="CAEZWB010000043">
    <property type="protein sequence ID" value="CAB4644948.1"/>
    <property type="molecule type" value="Genomic_DNA"/>
</dbReference>
<evidence type="ECO:0000256" key="5">
    <source>
        <dbReference type="SAM" id="Phobius"/>
    </source>
</evidence>
<evidence type="ECO:0000256" key="2">
    <source>
        <dbReference type="ARBA" id="ARBA00022692"/>
    </source>
</evidence>
<accession>A0A6J6K7Q8</accession>
<feature type="transmembrane region" description="Helical" evidence="5">
    <location>
        <begin position="183"/>
        <end position="207"/>
    </location>
</feature>
<feature type="transmembrane region" description="Helical" evidence="5">
    <location>
        <begin position="16"/>
        <end position="33"/>
    </location>
</feature>
<keyword evidence="4 5" id="KW-0472">Membrane</keyword>
<feature type="transmembrane region" description="Helical" evidence="5">
    <location>
        <begin position="39"/>
        <end position="65"/>
    </location>
</feature>
<evidence type="ECO:0000313" key="6">
    <source>
        <dbReference type="EMBL" id="CAB4644948.1"/>
    </source>
</evidence>
<dbReference type="InterPro" id="IPR027359">
    <property type="entry name" value="Volt_channel_dom_sf"/>
</dbReference>
<gene>
    <name evidence="6" type="ORF">UFOPK2166_00477</name>
    <name evidence="7" type="ORF">UFOPK2195_00724</name>
</gene>
<keyword evidence="2 5" id="KW-0812">Transmembrane</keyword>
<evidence type="ECO:0000256" key="4">
    <source>
        <dbReference type="ARBA" id="ARBA00023136"/>
    </source>
</evidence>
<evidence type="ECO:0000256" key="3">
    <source>
        <dbReference type="ARBA" id="ARBA00022989"/>
    </source>
</evidence>
<sequence length="219" mass="23791">MASTTTTSPLEKRLQIGALIAALAAIPVVYIQSSKNHDLLIYAEIAGVVIWLFFLFEVATLTWLAEKKRQWLLGHKLEVIIVLASSPVTLLINEGDNVLTASPLLIIPRLLKISKVAKLVKIGKVAKTGKIIRKSSAISNWFEVLAMNVAVLLIVGIAGMLVGKKAYSPRDGLRNWGSLLADWVGLPAMLGQLLIVATAVLATTVVIRRQNLRDERPTG</sequence>
<organism evidence="6">
    <name type="scientific">freshwater metagenome</name>
    <dbReference type="NCBI Taxonomy" id="449393"/>
    <lineage>
        <taxon>unclassified sequences</taxon>
        <taxon>metagenomes</taxon>
        <taxon>ecological metagenomes</taxon>
    </lineage>
</organism>
<keyword evidence="3 5" id="KW-1133">Transmembrane helix</keyword>
<dbReference type="Gene3D" id="1.20.120.350">
    <property type="entry name" value="Voltage-gated potassium channels. Chain C"/>
    <property type="match status" value="1"/>
</dbReference>